<reference evidence="3" key="1">
    <citation type="submission" date="2022-03" db="EMBL/GenBank/DDBJ databases">
        <authorList>
            <person name="Lindestad O."/>
        </authorList>
    </citation>
    <scope>NUCLEOTIDE SEQUENCE</scope>
</reference>
<dbReference type="Proteomes" id="UP000838756">
    <property type="component" value="Unassembled WGS sequence"/>
</dbReference>
<sequence>MKWIIVLSALTVLARAKDLYSTENDDLDIDGLVKDVGSLKAFLGCFNDIGTCNAEAADFKKDMAEAVAQACEKCTEAQKHIFKVFLEAIKEKDPEGYKIFQQKYDPQNKYIAALQTAIAMGRTHSESQRTGDGLKRYSTGTHGKIADREDGRGVAGETILSRLLGLPGQGWRERETDGKGWRRPMPKNGHSN</sequence>
<proteinExistence type="predicted"/>
<protein>
    <submittedName>
        <fullName evidence="3">Jg6687 protein</fullName>
    </submittedName>
</protein>
<keyword evidence="2" id="KW-0732">Signal</keyword>
<dbReference type="OrthoDB" id="7256944at2759"/>
<dbReference type="Pfam" id="PF03392">
    <property type="entry name" value="OS-D"/>
    <property type="match status" value="1"/>
</dbReference>
<comment type="caution">
    <text evidence="3">The sequence shown here is derived from an EMBL/GenBank/DDBJ whole genome shotgun (WGS) entry which is preliminary data.</text>
</comment>
<evidence type="ECO:0000313" key="4">
    <source>
        <dbReference type="Proteomes" id="UP000838756"/>
    </source>
</evidence>
<evidence type="ECO:0000256" key="2">
    <source>
        <dbReference type="SAM" id="SignalP"/>
    </source>
</evidence>
<dbReference type="InterPro" id="IPR005055">
    <property type="entry name" value="A10/PebIII"/>
</dbReference>
<feature type="compositionally biased region" description="Basic and acidic residues" evidence="1">
    <location>
        <begin position="171"/>
        <end position="180"/>
    </location>
</feature>
<organism evidence="3 4">
    <name type="scientific">Pararge aegeria aegeria</name>
    <dbReference type="NCBI Taxonomy" id="348720"/>
    <lineage>
        <taxon>Eukaryota</taxon>
        <taxon>Metazoa</taxon>
        <taxon>Ecdysozoa</taxon>
        <taxon>Arthropoda</taxon>
        <taxon>Hexapoda</taxon>
        <taxon>Insecta</taxon>
        <taxon>Pterygota</taxon>
        <taxon>Neoptera</taxon>
        <taxon>Endopterygota</taxon>
        <taxon>Lepidoptera</taxon>
        <taxon>Glossata</taxon>
        <taxon>Ditrysia</taxon>
        <taxon>Papilionoidea</taxon>
        <taxon>Nymphalidae</taxon>
        <taxon>Satyrinae</taxon>
        <taxon>Satyrini</taxon>
        <taxon>Parargina</taxon>
        <taxon>Pararge</taxon>
    </lineage>
</organism>
<gene>
    <name evidence="3" type="primary">jg6687</name>
    <name evidence="3" type="ORF">PAEG_LOCUS25583</name>
</gene>
<dbReference type="EMBL" id="CAKXAJ010026337">
    <property type="protein sequence ID" value="CAH2266988.1"/>
    <property type="molecule type" value="Genomic_DNA"/>
</dbReference>
<evidence type="ECO:0000256" key="1">
    <source>
        <dbReference type="SAM" id="MobiDB-lite"/>
    </source>
</evidence>
<dbReference type="PANTHER" id="PTHR11257:SF13">
    <property type="entry name" value="GEO07322P1"/>
    <property type="match status" value="1"/>
</dbReference>
<evidence type="ECO:0000313" key="3">
    <source>
        <dbReference type="EMBL" id="CAH2266988.1"/>
    </source>
</evidence>
<dbReference type="SUPFAM" id="SSF100910">
    <property type="entry name" value="Chemosensory protein Csp2"/>
    <property type="match status" value="1"/>
</dbReference>
<feature type="region of interest" description="Disordered" evidence="1">
    <location>
        <begin position="167"/>
        <end position="192"/>
    </location>
</feature>
<dbReference type="Gene3D" id="1.10.2080.10">
    <property type="entry name" value="Insect odorant-binding protein A10/Ejaculatory bulb-specific protein 3"/>
    <property type="match status" value="1"/>
</dbReference>
<dbReference type="PANTHER" id="PTHR11257">
    <property type="entry name" value="CHEMOSENSORY PROTEIN-RELATED"/>
    <property type="match status" value="1"/>
</dbReference>
<feature type="chain" id="PRO_5035938804" evidence="2">
    <location>
        <begin position="17"/>
        <end position="192"/>
    </location>
</feature>
<keyword evidence="4" id="KW-1185">Reference proteome</keyword>
<feature type="signal peptide" evidence="2">
    <location>
        <begin position="1"/>
        <end position="16"/>
    </location>
</feature>
<feature type="compositionally biased region" description="Basic and acidic residues" evidence="1">
    <location>
        <begin position="123"/>
        <end position="135"/>
    </location>
</feature>
<dbReference type="InterPro" id="IPR036682">
    <property type="entry name" value="OS_D_A10/PebIII_sf"/>
</dbReference>
<accession>A0A8S4SD43</accession>
<name>A0A8S4SD43_9NEOP</name>
<feature type="region of interest" description="Disordered" evidence="1">
    <location>
        <begin position="123"/>
        <end position="144"/>
    </location>
</feature>
<dbReference type="AlphaFoldDB" id="A0A8S4SD43"/>